<protein>
    <submittedName>
        <fullName evidence="1">Uncharacterized protein</fullName>
    </submittedName>
</protein>
<evidence type="ECO:0000313" key="2">
    <source>
        <dbReference type="Proteomes" id="UP000005239"/>
    </source>
</evidence>
<dbReference type="AlphaFoldDB" id="A0A2A6C667"/>
<dbReference type="EnsemblMetazoa" id="PPA34793.1">
    <property type="protein sequence ID" value="PPA34793.1"/>
    <property type="gene ID" value="WBGene00273162"/>
</dbReference>
<accession>A0A2A6C667</accession>
<sequence length="66" mass="7509">GMDMMSPMMGGYGGMGGMDMYGRRRYGGYGGYGIVVNIHWNELKYTGRGYFNWSLITQKKKNILLK</sequence>
<evidence type="ECO:0000313" key="1">
    <source>
        <dbReference type="EnsemblMetazoa" id="PPA34793.1"/>
    </source>
</evidence>
<keyword evidence="2" id="KW-1185">Reference proteome</keyword>
<reference evidence="2" key="1">
    <citation type="journal article" date="2008" name="Nat. Genet.">
        <title>The Pristionchus pacificus genome provides a unique perspective on nematode lifestyle and parasitism.</title>
        <authorList>
            <person name="Dieterich C."/>
            <person name="Clifton S.W."/>
            <person name="Schuster L.N."/>
            <person name="Chinwalla A."/>
            <person name="Delehaunty K."/>
            <person name="Dinkelacker I."/>
            <person name="Fulton L."/>
            <person name="Fulton R."/>
            <person name="Godfrey J."/>
            <person name="Minx P."/>
            <person name="Mitreva M."/>
            <person name="Roeseler W."/>
            <person name="Tian H."/>
            <person name="Witte H."/>
            <person name="Yang S.P."/>
            <person name="Wilson R.K."/>
            <person name="Sommer R.J."/>
        </authorList>
    </citation>
    <scope>NUCLEOTIDE SEQUENCE [LARGE SCALE GENOMIC DNA]</scope>
    <source>
        <strain evidence="2">PS312</strain>
    </source>
</reference>
<organism evidence="1 2">
    <name type="scientific">Pristionchus pacificus</name>
    <name type="common">Parasitic nematode worm</name>
    <dbReference type="NCBI Taxonomy" id="54126"/>
    <lineage>
        <taxon>Eukaryota</taxon>
        <taxon>Metazoa</taxon>
        <taxon>Ecdysozoa</taxon>
        <taxon>Nematoda</taxon>
        <taxon>Chromadorea</taxon>
        <taxon>Rhabditida</taxon>
        <taxon>Rhabditina</taxon>
        <taxon>Diplogasteromorpha</taxon>
        <taxon>Diplogasteroidea</taxon>
        <taxon>Neodiplogasteridae</taxon>
        <taxon>Pristionchus</taxon>
    </lineage>
</organism>
<accession>A0A8R1UKW3</accession>
<reference evidence="1" key="2">
    <citation type="submission" date="2022-06" db="UniProtKB">
        <authorList>
            <consortium name="EnsemblMetazoa"/>
        </authorList>
    </citation>
    <scope>IDENTIFICATION</scope>
    <source>
        <strain evidence="1">PS312</strain>
    </source>
</reference>
<proteinExistence type="predicted"/>
<name>A0A2A6C667_PRIPA</name>
<dbReference type="Proteomes" id="UP000005239">
    <property type="component" value="Unassembled WGS sequence"/>
</dbReference>
<gene>
    <name evidence="1" type="primary">WBGene00273162</name>
</gene>